<dbReference type="Pfam" id="PF09344">
    <property type="entry name" value="Cas_CT1975"/>
    <property type="match status" value="1"/>
</dbReference>
<organism evidence="1 2">
    <name type="scientific">Corynebacterium pygosceleis</name>
    <dbReference type="NCBI Taxonomy" id="2800406"/>
    <lineage>
        <taxon>Bacteria</taxon>
        <taxon>Bacillati</taxon>
        <taxon>Actinomycetota</taxon>
        <taxon>Actinomycetes</taxon>
        <taxon>Mycobacteriales</taxon>
        <taxon>Corynebacteriaceae</taxon>
        <taxon>Corynebacterium</taxon>
    </lineage>
</organism>
<proteinExistence type="predicted"/>
<dbReference type="Proteomes" id="UP001071478">
    <property type="component" value="Unassembled WGS sequence"/>
</dbReference>
<name>A0A9Q4CAE0_9CORY</name>
<comment type="caution">
    <text evidence="1">The sequence shown here is derived from an EMBL/GenBank/DDBJ whole genome shotgun (WGS) entry which is preliminary data.</text>
</comment>
<evidence type="ECO:0000313" key="1">
    <source>
        <dbReference type="EMBL" id="MCX7469344.1"/>
    </source>
</evidence>
<dbReference type="AlphaFoldDB" id="A0A9Q4CAE0"/>
<evidence type="ECO:0000313" key="2">
    <source>
        <dbReference type="Proteomes" id="UP001071478"/>
    </source>
</evidence>
<dbReference type="NCBIfam" id="TIGR01869">
    <property type="entry name" value="casC_Cse4"/>
    <property type="match status" value="1"/>
</dbReference>
<protein>
    <submittedName>
        <fullName evidence="1">Type I-E CRISPR-associated protein Cas7/Cse4/CasC</fullName>
    </submittedName>
</protein>
<dbReference type="RefSeq" id="WP_248168520.1">
    <property type="nucleotide sequence ID" value="NZ_JALNJA010000005.1"/>
</dbReference>
<accession>A0A9Q4CAE0</accession>
<dbReference type="InterPro" id="IPR010148">
    <property type="entry name" value="CRISPR-assoc_prot_CT1975"/>
</dbReference>
<dbReference type="EMBL" id="JAPMKU010000006">
    <property type="protein sequence ID" value="MCX7469344.1"/>
    <property type="molecule type" value="Genomic_DNA"/>
</dbReference>
<gene>
    <name evidence="1" type="primary">cas7e</name>
    <name evidence="1" type="ORF">OS129_10755</name>
</gene>
<sequence length="382" mass="41646">MTSQNLYLDVHIIQSVPPSCINRDDTGSPKTAFYGGVRRSRVSSQAWKRAARANFKNHLNTDELGERTLVAVNQIATKIQELRPDIEKNVATDLAVKTLTASGIKVKEPKAKKDENQKTTPVTGYLLFLSRRQITSLARLGLDSHDSGKAVTKKAAQDAVTNDRSIDIALFGRMIADAPELNSDATCQVAHALSVHPAITEFDYFTASDDNKTTDTAAAEMIGTVEFTSSTLYRYATINVPALVEQLGSLDAACRAVEAFIACFTLSMPTGKQNTFGNRTRPELIMVSFREDQPVNFVGAFEDAIRSTSGYGEKAAIKLAEHAIKDDRTYGTEPLAVRYVVSGSAATEPAKEALDEYGTSGDFREIMQFAVDSVKTRLGSQE</sequence>
<reference evidence="1" key="1">
    <citation type="submission" date="2022-11" db="EMBL/GenBank/DDBJ databases">
        <title>Corynebacterium sp. isolated from Penguins.</title>
        <authorList>
            <person name="Sedlar K."/>
            <person name="Svec P."/>
        </authorList>
    </citation>
    <scope>NUCLEOTIDE SEQUENCE</scope>
    <source>
        <strain evidence="1">P7374</strain>
    </source>
</reference>